<proteinExistence type="predicted"/>
<accession>A0AAN8XQU0</accession>
<dbReference type="Gene3D" id="3.30.40.10">
    <property type="entry name" value="Zinc/RING finger domain, C3HC4 (zinc finger)"/>
    <property type="match status" value="1"/>
</dbReference>
<feature type="non-terminal residue" evidence="1">
    <location>
        <position position="1"/>
    </location>
</feature>
<name>A0AAN8XQU0_HALRR</name>
<dbReference type="InterPro" id="IPR013083">
    <property type="entry name" value="Znf_RING/FYVE/PHD"/>
</dbReference>
<evidence type="ECO:0000313" key="1">
    <source>
        <dbReference type="EMBL" id="KAK7084029.1"/>
    </source>
</evidence>
<reference evidence="1 2" key="1">
    <citation type="submission" date="2023-11" db="EMBL/GenBank/DDBJ databases">
        <title>Halocaridina rubra genome assembly.</title>
        <authorList>
            <person name="Smith C."/>
        </authorList>
    </citation>
    <scope>NUCLEOTIDE SEQUENCE [LARGE SCALE GENOMIC DNA]</scope>
    <source>
        <strain evidence="1">EP-1</strain>
        <tissue evidence="1">Whole</tissue>
    </source>
</reference>
<comment type="caution">
    <text evidence="1">The sequence shown here is derived from an EMBL/GenBank/DDBJ whole genome shotgun (WGS) entry which is preliminary data.</text>
</comment>
<organism evidence="1 2">
    <name type="scientific">Halocaridina rubra</name>
    <name type="common">Hawaiian red shrimp</name>
    <dbReference type="NCBI Taxonomy" id="373956"/>
    <lineage>
        <taxon>Eukaryota</taxon>
        <taxon>Metazoa</taxon>
        <taxon>Ecdysozoa</taxon>
        <taxon>Arthropoda</taxon>
        <taxon>Crustacea</taxon>
        <taxon>Multicrustacea</taxon>
        <taxon>Malacostraca</taxon>
        <taxon>Eumalacostraca</taxon>
        <taxon>Eucarida</taxon>
        <taxon>Decapoda</taxon>
        <taxon>Pleocyemata</taxon>
        <taxon>Caridea</taxon>
        <taxon>Atyoidea</taxon>
        <taxon>Atyidae</taxon>
        <taxon>Halocaridina</taxon>
    </lineage>
</organism>
<evidence type="ECO:0000313" key="2">
    <source>
        <dbReference type="Proteomes" id="UP001381693"/>
    </source>
</evidence>
<gene>
    <name evidence="1" type="ORF">SK128_017980</name>
</gene>
<dbReference type="EMBL" id="JAXCGZ010002331">
    <property type="protein sequence ID" value="KAK7084029.1"/>
    <property type="molecule type" value="Genomic_DNA"/>
</dbReference>
<dbReference type="AlphaFoldDB" id="A0AAN8XQU0"/>
<dbReference type="Proteomes" id="UP001381693">
    <property type="component" value="Unassembled WGS sequence"/>
</dbReference>
<sequence>CSYDDCANFHEKAHLPCSERCSRPFFFCCKKPLNDGLIECGRRENCPKGGWFHLNKKCCGLSEAPEDDWLCSSCVINTQKKGTHEKPDLIWEYHRGLLWYCLFFAVANSAECQGNGWLLHAVWKVCMPVFESRGHTQYLQQGYSFLSAVAGRIPRLAAHDAVHNRTVNLKGGKNNNMSWDRVIEIFNQEILTEAGIISQGGVSMSDLLT</sequence>
<protein>
    <submittedName>
        <fullName evidence="1">Uncharacterized protein</fullName>
    </submittedName>
</protein>
<keyword evidence="2" id="KW-1185">Reference proteome</keyword>